<dbReference type="PANTHER" id="PTHR43237:SF4">
    <property type="entry name" value="NADP-DEPENDENT MALIC ENZYME"/>
    <property type="match status" value="1"/>
</dbReference>
<dbReference type="GO" id="GO:0051287">
    <property type="term" value="F:NAD binding"/>
    <property type="evidence" value="ECO:0007669"/>
    <property type="project" value="InterPro"/>
</dbReference>
<evidence type="ECO:0000313" key="3">
    <source>
        <dbReference type="EMBL" id="MPN29907.1"/>
    </source>
</evidence>
<dbReference type="InterPro" id="IPR012302">
    <property type="entry name" value="Malic_NAD-bd"/>
</dbReference>
<evidence type="ECO:0000259" key="2">
    <source>
        <dbReference type="Pfam" id="PF03949"/>
    </source>
</evidence>
<dbReference type="PANTHER" id="PTHR43237">
    <property type="entry name" value="NADP-DEPENDENT MALIC ENZYME"/>
    <property type="match status" value="1"/>
</dbReference>
<comment type="caution">
    <text evidence="3">The sequence shown here is derived from an EMBL/GenBank/DDBJ whole genome shotgun (WGS) entry which is preliminary data.</text>
</comment>
<accession>A0A645GSM2</accession>
<sequence>MGLSTGKNPIPNLHIYPGLVRGLLDVRATGLNKNAIIAAANAVAGVVDKRRMNEHHIMPDLFSDETAPSVAEAVAQAAIVEGLARRSVPPKKIYDDTWQRLFGGYLLRT</sequence>
<evidence type="ECO:0000256" key="1">
    <source>
        <dbReference type="ARBA" id="ARBA00023002"/>
    </source>
</evidence>
<dbReference type="InterPro" id="IPR036291">
    <property type="entry name" value="NAD(P)-bd_dom_sf"/>
</dbReference>
<feature type="domain" description="Malic enzyme NAD-binding" evidence="2">
    <location>
        <begin position="12"/>
        <end position="79"/>
    </location>
</feature>
<dbReference type="EC" id="1.1.1.38" evidence="3"/>
<gene>
    <name evidence="3" type="ORF">SDC9_177361</name>
</gene>
<dbReference type="SUPFAM" id="SSF51735">
    <property type="entry name" value="NAD(P)-binding Rossmann-fold domains"/>
    <property type="match status" value="1"/>
</dbReference>
<dbReference type="EMBL" id="VSSQ01080808">
    <property type="protein sequence ID" value="MPN29907.1"/>
    <property type="molecule type" value="Genomic_DNA"/>
</dbReference>
<dbReference type="GO" id="GO:0016491">
    <property type="term" value="F:oxidoreductase activity"/>
    <property type="evidence" value="ECO:0007669"/>
    <property type="project" value="UniProtKB-KW"/>
</dbReference>
<name>A0A645GSM2_9ZZZZ</name>
<proteinExistence type="predicted"/>
<dbReference type="Gene3D" id="3.40.50.720">
    <property type="entry name" value="NAD(P)-binding Rossmann-like Domain"/>
    <property type="match status" value="1"/>
</dbReference>
<protein>
    <submittedName>
        <fullName evidence="3">NAD-dependent malic enzyme</fullName>
        <ecNumber evidence="3">1.1.1.38</ecNumber>
    </submittedName>
</protein>
<dbReference type="Pfam" id="PF03949">
    <property type="entry name" value="Malic_M"/>
    <property type="match status" value="1"/>
</dbReference>
<dbReference type="AlphaFoldDB" id="A0A645GSM2"/>
<reference evidence="3" key="1">
    <citation type="submission" date="2019-08" db="EMBL/GenBank/DDBJ databases">
        <authorList>
            <person name="Kucharzyk K."/>
            <person name="Murdoch R.W."/>
            <person name="Higgins S."/>
            <person name="Loffler F."/>
        </authorList>
    </citation>
    <scope>NUCLEOTIDE SEQUENCE</scope>
</reference>
<organism evidence="3">
    <name type="scientific">bioreactor metagenome</name>
    <dbReference type="NCBI Taxonomy" id="1076179"/>
    <lineage>
        <taxon>unclassified sequences</taxon>
        <taxon>metagenomes</taxon>
        <taxon>ecological metagenomes</taxon>
    </lineage>
</organism>
<dbReference type="InterPro" id="IPR051674">
    <property type="entry name" value="Malate_Decarboxylase"/>
</dbReference>
<keyword evidence="1 3" id="KW-0560">Oxidoreductase</keyword>